<keyword evidence="2" id="KW-1185">Reference proteome</keyword>
<comment type="caution">
    <text evidence="1">The sequence shown here is derived from an EMBL/GenBank/DDBJ whole genome shotgun (WGS) entry which is preliminary data.</text>
</comment>
<gene>
    <name evidence="1" type="ORF">AKJ37_06310</name>
</gene>
<dbReference type="EMBL" id="LHXR01000119">
    <property type="protein sequence ID" value="KXA95993.1"/>
    <property type="molecule type" value="Genomic_DNA"/>
</dbReference>
<reference evidence="1 2" key="1">
    <citation type="journal article" date="2016" name="Sci. Rep.">
        <title>Metabolic traits of an uncultured archaeal lineage -MSBL1- from brine pools of the Red Sea.</title>
        <authorList>
            <person name="Mwirichia R."/>
            <person name="Alam I."/>
            <person name="Rashid M."/>
            <person name="Vinu M."/>
            <person name="Ba-Alawi W."/>
            <person name="Anthony Kamau A."/>
            <person name="Kamanda Ngugi D."/>
            <person name="Goker M."/>
            <person name="Klenk H.P."/>
            <person name="Bajic V."/>
            <person name="Stingl U."/>
        </authorList>
    </citation>
    <scope>NUCLEOTIDE SEQUENCE [LARGE SCALE GENOMIC DNA]</scope>
    <source>
        <strain evidence="1">SCGC-AAA259I09</strain>
    </source>
</reference>
<proteinExistence type="predicted"/>
<accession>A0A133UPB1</accession>
<protein>
    <submittedName>
        <fullName evidence="1">Uncharacterized protein</fullName>
    </submittedName>
</protein>
<organism evidence="1 2">
    <name type="scientific">candidate division MSBL1 archaeon SCGC-AAA259I09</name>
    <dbReference type="NCBI Taxonomy" id="1698267"/>
    <lineage>
        <taxon>Archaea</taxon>
        <taxon>Methanobacteriati</taxon>
        <taxon>Methanobacteriota</taxon>
        <taxon>candidate division MSBL1</taxon>
    </lineage>
</organism>
<evidence type="ECO:0000313" key="1">
    <source>
        <dbReference type="EMBL" id="KXA95993.1"/>
    </source>
</evidence>
<name>A0A133UPB1_9EURY</name>
<sequence>MARVERKDLAEWTRTDYRRIIKRFFKCENGGEYPEKVEWIIVPFLILTIHPLLIRKESALPGIIFA</sequence>
<dbReference type="Proteomes" id="UP000070463">
    <property type="component" value="Unassembled WGS sequence"/>
</dbReference>
<dbReference type="AlphaFoldDB" id="A0A133UPB1"/>
<evidence type="ECO:0000313" key="2">
    <source>
        <dbReference type="Proteomes" id="UP000070463"/>
    </source>
</evidence>